<dbReference type="Gene3D" id="3.30.70.2390">
    <property type="match status" value="1"/>
</dbReference>
<dbReference type="PANTHER" id="PTHR33392:SF6">
    <property type="entry name" value="POLYISOPRENYL-TEICHOIC ACID--PEPTIDOGLYCAN TEICHOIC ACID TRANSFERASE TAGU"/>
    <property type="match status" value="1"/>
</dbReference>
<evidence type="ECO:0000256" key="1">
    <source>
        <dbReference type="SAM" id="Phobius"/>
    </source>
</evidence>
<evidence type="ECO:0000259" key="2">
    <source>
        <dbReference type="Pfam" id="PF13399"/>
    </source>
</evidence>
<sequence length="400" mass="44978">MKRLRVKDKPKKKTKREVHISKVLIYTGVVALILFLSIYFLIILSLKLADTTKVNGSNQYLLSQTKDDTNTTLVVLESGNDEAKKISEAYLFLTNKNKEESILIYIPGWIYYGGLEEDFGNSVAVSSFRYAGDFLQEGRGIEYSIWQIGQMLGIKVDNYIWFSPDSVKSYSSIYGDTSGVEDKLREYYKVSGEDALNDPFFKLSTMSSRYSVLKNMLGISKLIGLSKFGSSNLSFTEYLDFFANLNNTVSSTETYGIDLSFFRYSTEDLSSSGGQIRYINTTEFDNVYRGLIAKIIDRSLEKERVRVEIYNGSGVAGAAKQFGRKIENAGCDVVRYENAPTTIDRTVLYIADEVSFANSLKVVSEVLSGSYDLVKGRPDFMTTGDIVVVLGQDIKQMYSF</sequence>
<dbReference type="InterPro" id="IPR050922">
    <property type="entry name" value="LytR/CpsA/Psr_CW_biosynth"/>
</dbReference>
<dbReference type="EMBL" id="LBRE01000007">
    <property type="protein sequence ID" value="KKP92694.1"/>
    <property type="molecule type" value="Genomic_DNA"/>
</dbReference>
<keyword evidence="1" id="KW-1133">Transmembrane helix</keyword>
<reference evidence="3 4" key="1">
    <citation type="journal article" date="2015" name="Nature">
        <title>rRNA introns, odd ribosomes, and small enigmatic genomes across a large radiation of phyla.</title>
        <authorList>
            <person name="Brown C.T."/>
            <person name="Hug L.A."/>
            <person name="Thomas B.C."/>
            <person name="Sharon I."/>
            <person name="Castelle C.J."/>
            <person name="Singh A."/>
            <person name="Wilkins M.J."/>
            <person name="Williams K.H."/>
            <person name="Banfield J.F."/>
        </authorList>
    </citation>
    <scope>NUCLEOTIDE SEQUENCE [LARGE SCALE GENOMIC DNA]</scope>
</reference>
<evidence type="ECO:0000313" key="4">
    <source>
        <dbReference type="Proteomes" id="UP000034140"/>
    </source>
</evidence>
<accession>A0A0G0DEI1</accession>
<organism evidence="3 4">
    <name type="scientific">candidate division WS6 bacterium GW2011_GWC1_36_11</name>
    <dbReference type="NCBI Taxonomy" id="1619090"/>
    <lineage>
        <taxon>Bacteria</taxon>
        <taxon>Candidatus Dojkabacteria</taxon>
    </lineage>
</organism>
<dbReference type="Proteomes" id="UP000034140">
    <property type="component" value="Unassembled WGS sequence"/>
</dbReference>
<protein>
    <recommendedName>
        <fullName evidence="2">LytR/CpsA/Psr regulator C-terminal domain-containing protein</fullName>
    </recommendedName>
</protein>
<gene>
    <name evidence="3" type="ORF">UR96_C0007G0018</name>
</gene>
<feature type="domain" description="LytR/CpsA/Psr regulator C-terminal" evidence="2">
    <location>
        <begin position="304"/>
        <end position="393"/>
    </location>
</feature>
<feature type="transmembrane region" description="Helical" evidence="1">
    <location>
        <begin position="20"/>
        <end position="44"/>
    </location>
</feature>
<keyword evidence="1" id="KW-0812">Transmembrane</keyword>
<keyword evidence="1" id="KW-0472">Membrane</keyword>
<comment type="caution">
    <text evidence="3">The sequence shown here is derived from an EMBL/GenBank/DDBJ whole genome shotgun (WGS) entry which is preliminary data.</text>
</comment>
<dbReference type="Pfam" id="PF13399">
    <property type="entry name" value="LytR_C"/>
    <property type="match status" value="1"/>
</dbReference>
<evidence type="ECO:0000313" key="3">
    <source>
        <dbReference type="EMBL" id="KKP92694.1"/>
    </source>
</evidence>
<proteinExistence type="predicted"/>
<name>A0A0G0DEI1_9BACT</name>
<dbReference type="InterPro" id="IPR027381">
    <property type="entry name" value="LytR/CpsA/Psr_C"/>
</dbReference>
<dbReference type="PANTHER" id="PTHR33392">
    <property type="entry name" value="POLYISOPRENYL-TEICHOIC ACID--PEPTIDOGLYCAN TEICHOIC ACID TRANSFERASE TAGU"/>
    <property type="match status" value="1"/>
</dbReference>
<dbReference type="AlphaFoldDB" id="A0A0G0DEI1"/>